<proteinExistence type="predicted"/>
<dbReference type="Proteomes" id="UP001060112">
    <property type="component" value="Chromosome"/>
</dbReference>
<dbReference type="InterPro" id="IPR036388">
    <property type="entry name" value="WH-like_DNA-bd_sf"/>
</dbReference>
<accession>A0ABY5I114</accession>
<sequence length="138" mass="16966">MVYNKASEEKKWKKWKQKEEQILKENGMTDDKILELRRYDWRDFNAERRFKKWQLTNYNFINQVPFTELKLPIRDMSDVIDQIEDENLYQVMIKAHIQDLVILYLKMYGYKNKEIASIMNISESIVRKRLSNIRKKLK</sequence>
<dbReference type="InterPro" id="IPR013249">
    <property type="entry name" value="RNA_pol_sigma70_r4_t2"/>
</dbReference>
<dbReference type="EMBL" id="CP101620">
    <property type="protein sequence ID" value="UTY39053.1"/>
    <property type="molecule type" value="Genomic_DNA"/>
</dbReference>
<dbReference type="SUPFAM" id="SSF46894">
    <property type="entry name" value="C-terminal effector domain of the bipartite response regulators"/>
    <property type="match status" value="1"/>
</dbReference>
<keyword evidence="3" id="KW-1185">Reference proteome</keyword>
<evidence type="ECO:0000313" key="3">
    <source>
        <dbReference type="Proteomes" id="UP001060112"/>
    </source>
</evidence>
<organism evidence="2 3">
    <name type="scientific">Allocoprobacillus halotolerans</name>
    <dbReference type="NCBI Taxonomy" id="2944914"/>
    <lineage>
        <taxon>Bacteria</taxon>
        <taxon>Bacillati</taxon>
        <taxon>Bacillota</taxon>
        <taxon>Erysipelotrichia</taxon>
        <taxon>Erysipelotrichales</taxon>
        <taxon>Erysipelotrichaceae</taxon>
        <taxon>Allocoprobacillus</taxon>
    </lineage>
</organism>
<protein>
    <submittedName>
        <fullName evidence="2">LuxR C-terminal-related transcriptional regulator</fullName>
    </submittedName>
</protein>
<dbReference type="RefSeq" id="WP_290139894.1">
    <property type="nucleotide sequence ID" value="NZ_CP101620.1"/>
</dbReference>
<evidence type="ECO:0000259" key="1">
    <source>
        <dbReference type="Pfam" id="PF08281"/>
    </source>
</evidence>
<dbReference type="Pfam" id="PF08281">
    <property type="entry name" value="Sigma70_r4_2"/>
    <property type="match status" value="1"/>
</dbReference>
<feature type="domain" description="RNA polymerase sigma factor 70 region 4 type 2" evidence="1">
    <location>
        <begin position="102"/>
        <end position="137"/>
    </location>
</feature>
<name>A0ABY5I114_9FIRM</name>
<gene>
    <name evidence="2" type="ORF">NMU03_15970</name>
</gene>
<dbReference type="InterPro" id="IPR016032">
    <property type="entry name" value="Sig_transdc_resp-reg_C-effctor"/>
</dbReference>
<evidence type="ECO:0000313" key="2">
    <source>
        <dbReference type="EMBL" id="UTY39053.1"/>
    </source>
</evidence>
<reference evidence="2" key="1">
    <citation type="submission" date="2022-07" db="EMBL/GenBank/DDBJ databases">
        <title>Faecal culturing of patients with breast cancer.</title>
        <authorList>
            <person name="Teng N.M.Y."/>
            <person name="Kiu R."/>
            <person name="Evans R."/>
            <person name="Baker D.J."/>
            <person name="Zenner C."/>
            <person name="Robinson S.D."/>
            <person name="Hall L.J."/>
        </authorList>
    </citation>
    <scope>NUCLEOTIDE SEQUENCE</scope>
    <source>
        <strain evidence="2">LH1062</strain>
    </source>
</reference>
<dbReference type="Gene3D" id="1.10.10.10">
    <property type="entry name" value="Winged helix-like DNA-binding domain superfamily/Winged helix DNA-binding domain"/>
    <property type="match status" value="1"/>
</dbReference>